<protein>
    <submittedName>
        <fullName evidence="1">Uncharacterized protein</fullName>
    </submittedName>
</protein>
<name>A0AAD5MBP2_PARTN</name>
<gene>
    <name evidence="1" type="ORF">KIN20_012087</name>
</gene>
<sequence>MDRENQRIAESDLHKTGMEAADIVRITDFNPSLQSRERFKSLEGSRTVLEKVV</sequence>
<dbReference type="AlphaFoldDB" id="A0AAD5MBP2"/>
<comment type="caution">
    <text evidence="1">The sequence shown here is derived from an EMBL/GenBank/DDBJ whole genome shotgun (WGS) entry which is preliminary data.</text>
</comment>
<proteinExistence type="predicted"/>
<evidence type="ECO:0000313" key="2">
    <source>
        <dbReference type="Proteomes" id="UP001196413"/>
    </source>
</evidence>
<dbReference type="Proteomes" id="UP001196413">
    <property type="component" value="Unassembled WGS sequence"/>
</dbReference>
<accession>A0AAD5MBP2</accession>
<keyword evidence="2" id="KW-1185">Reference proteome</keyword>
<reference evidence="1" key="1">
    <citation type="submission" date="2021-06" db="EMBL/GenBank/DDBJ databases">
        <title>Parelaphostrongylus tenuis whole genome reference sequence.</title>
        <authorList>
            <person name="Garwood T.J."/>
            <person name="Larsen P.A."/>
            <person name="Fountain-Jones N.M."/>
            <person name="Garbe J.R."/>
            <person name="Macchietto M.G."/>
            <person name="Kania S.A."/>
            <person name="Gerhold R.W."/>
            <person name="Richards J.E."/>
            <person name="Wolf T.M."/>
        </authorList>
    </citation>
    <scope>NUCLEOTIDE SEQUENCE</scope>
    <source>
        <strain evidence="1">MNPRO001-30</strain>
        <tissue evidence="1">Meninges</tissue>
    </source>
</reference>
<organism evidence="1 2">
    <name type="scientific">Parelaphostrongylus tenuis</name>
    <name type="common">Meningeal worm</name>
    <dbReference type="NCBI Taxonomy" id="148309"/>
    <lineage>
        <taxon>Eukaryota</taxon>
        <taxon>Metazoa</taxon>
        <taxon>Ecdysozoa</taxon>
        <taxon>Nematoda</taxon>
        <taxon>Chromadorea</taxon>
        <taxon>Rhabditida</taxon>
        <taxon>Rhabditina</taxon>
        <taxon>Rhabditomorpha</taxon>
        <taxon>Strongyloidea</taxon>
        <taxon>Metastrongylidae</taxon>
        <taxon>Parelaphostrongylus</taxon>
    </lineage>
</organism>
<dbReference type="EMBL" id="JAHQIW010002292">
    <property type="protein sequence ID" value="KAJ1354980.1"/>
    <property type="molecule type" value="Genomic_DNA"/>
</dbReference>
<evidence type="ECO:0000313" key="1">
    <source>
        <dbReference type="EMBL" id="KAJ1354980.1"/>
    </source>
</evidence>